<name>A0A9Q3HVI8_9BASI</name>
<reference evidence="2" key="1">
    <citation type="submission" date="2021-03" db="EMBL/GenBank/DDBJ databases">
        <title>Draft genome sequence of rust myrtle Austropuccinia psidii MF-1, a brazilian biotype.</title>
        <authorList>
            <person name="Quecine M.C."/>
            <person name="Pachon D.M.R."/>
            <person name="Bonatelli M.L."/>
            <person name="Correr F.H."/>
            <person name="Franceschini L.M."/>
            <person name="Leite T.F."/>
            <person name="Margarido G.R.A."/>
            <person name="Almeida C.A."/>
            <person name="Ferrarezi J.A."/>
            <person name="Labate C.A."/>
        </authorList>
    </citation>
    <scope>NUCLEOTIDE SEQUENCE</scope>
    <source>
        <strain evidence="2">MF-1</strain>
    </source>
</reference>
<dbReference type="EMBL" id="AVOT02026838">
    <property type="protein sequence ID" value="MBW0518738.1"/>
    <property type="molecule type" value="Genomic_DNA"/>
</dbReference>
<keyword evidence="3" id="KW-1185">Reference proteome</keyword>
<feature type="region of interest" description="Disordered" evidence="1">
    <location>
        <begin position="1"/>
        <end position="47"/>
    </location>
</feature>
<sequence>MKDGDGKRTFELGPIITHGIQTPKTKPTKSPIPSLPHEQTLRQPTPCLSGTQWLEDLFRKPSQTDEPPIPGLSLSSEPHEHVPACEPEPEVALTQSMEEPFAPPTPPPSVIIIDDMPVRSPSIHSYPGSFPGDPSHCPQEPNRLLPLIATMRLSRNSLTCDQH</sequence>
<dbReference type="AlphaFoldDB" id="A0A9Q3HVI8"/>
<protein>
    <submittedName>
        <fullName evidence="2">Uncharacterized protein</fullName>
    </submittedName>
</protein>
<evidence type="ECO:0000313" key="3">
    <source>
        <dbReference type="Proteomes" id="UP000765509"/>
    </source>
</evidence>
<evidence type="ECO:0000256" key="1">
    <source>
        <dbReference type="SAM" id="MobiDB-lite"/>
    </source>
</evidence>
<proteinExistence type="predicted"/>
<organism evidence="2 3">
    <name type="scientific">Austropuccinia psidii MF-1</name>
    <dbReference type="NCBI Taxonomy" id="1389203"/>
    <lineage>
        <taxon>Eukaryota</taxon>
        <taxon>Fungi</taxon>
        <taxon>Dikarya</taxon>
        <taxon>Basidiomycota</taxon>
        <taxon>Pucciniomycotina</taxon>
        <taxon>Pucciniomycetes</taxon>
        <taxon>Pucciniales</taxon>
        <taxon>Sphaerophragmiaceae</taxon>
        <taxon>Austropuccinia</taxon>
    </lineage>
</organism>
<comment type="caution">
    <text evidence="2">The sequence shown here is derived from an EMBL/GenBank/DDBJ whole genome shotgun (WGS) entry which is preliminary data.</text>
</comment>
<feature type="region of interest" description="Disordered" evidence="1">
    <location>
        <begin position="59"/>
        <end position="87"/>
    </location>
</feature>
<evidence type="ECO:0000313" key="2">
    <source>
        <dbReference type="EMBL" id="MBW0518738.1"/>
    </source>
</evidence>
<feature type="compositionally biased region" description="Basic and acidic residues" evidence="1">
    <location>
        <begin position="1"/>
        <end position="10"/>
    </location>
</feature>
<feature type="compositionally biased region" description="Low complexity" evidence="1">
    <location>
        <begin position="22"/>
        <end position="31"/>
    </location>
</feature>
<gene>
    <name evidence="2" type="ORF">O181_058453</name>
</gene>
<dbReference type="Proteomes" id="UP000765509">
    <property type="component" value="Unassembled WGS sequence"/>
</dbReference>
<accession>A0A9Q3HVI8</accession>